<dbReference type="Pfam" id="PF02171">
    <property type="entry name" value="Piwi"/>
    <property type="match status" value="1"/>
</dbReference>
<evidence type="ECO:0000259" key="4">
    <source>
        <dbReference type="PROSITE" id="PS50822"/>
    </source>
</evidence>
<dbReference type="InterPro" id="IPR003165">
    <property type="entry name" value="Piwi"/>
</dbReference>
<gene>
    <name evidence="5" type="ORF">SEUCBS140593_009120</name>
</gene>
<keyword evidence="6" id="KW-1185">Reference proteome</keyword>
<evidence type="ECO:0000256" key="1">
    <source>
        <dbReference type="PROSITE-ProRule" id="PRU00023"/>
    </source>
</evidence>
<name>A0ABP0CS43_9PEZI</name>
<accession>A0ABP0CS43</accession>
<reference evidence="5 6" key="1">
    <citation type="submission" date="2024-01" db="EMBL/GenBank/DDBJ databases">
        <authorList>
            <person name="Allen C."/>
            <person name="Tagirdzhanova G."/>
        </authorList>
    </citation>
    <scope>NUCLEOTIDE SEQUENCE [LARGE SCALE GENOMIC DNA]</scope>
</reference>
<dbReference type="Gene3D" id="3.30.420.10">
    <property type="entry name" value="Ribonuclease H-like superfamily/Ribonuclease H"/>
    <property type="match status" value="1"/>
</dbReference>
<dbReference type="Pfam" id="PF08699">
    <property type="entry name" value="ArgoL1"/>
    <property type="match status" value="1"/>
</dbReference>
<dbReference type="SUPFAM" id="SSF48403">
    <property type="entry name" value="Ankyrin repeat"/>
    <property type="match status" value="1"/>
</dbReference>
<dbReference type="SMART" id="SM01163">
    <property type="entry name" value="DUF1785"/>
    <property type="match status" value="1"/>
</dbReference>
<evidence type="ECO:0008006" key="7">
    <source>
        <dbReference type="Google" id="ProtNLM"/>
    </source>
</evidence>
<proteinExistence type="predicted"/>
<dbReference type="InterPro" id="IPR032474">
    <property type="entry name" value="Argonaute_N"/>
</dbReference>
<dbReference type="SMART" id="SM00248">
    <property type="entry name" value="ANK"/>
    <property type="match status" value="2"/>
</dbReference>
<feature type="region of interest" description="Disordered" evidence="2">
    <location>
        <begin position="1089"/>
        <end position="1134"/>
    </location>
</feature>
<dbReference type="InterPro" id="IPR014811">
    <property type="entry name" value="ArgoL1"/>
</dbReference>
<feature type="compositionally biased region" description="Acidic residues" evidence="2">
    <location>
        <begin position="1091"/>
        <end position="1115"/>
    </location>
</feature>
<dbReference type="SUPFAM" id="SSF101690">
    <property type="entry name" value="PAZ domain"/>
    <property type="match status" value="1"/>
</dbReference>
<feature type="region of interest" description="Disordered" evidence="2">
    <location>
        <begin position="1"/>
        <end position="66"/>
    </location>
</feature>
<dbReference type="PROSITE" id="PS50297">
    <property type="entry name" value="ANK_REP_REGION"/>
    <property type="match status" value="1"/>
</dbReference>
<dbReference type="InterPro" id="IPR045246">
    <property type="entry name" value="Piwi_ago-like"/>
</dbReference>
<sequence length="1514" mass="163902">MSGRGYGNRGGRGGGDDIPYRPRGGGQGGGGYRSGGGGGGRGRGGGGARGSFRDRGGGGPVSVVTSAPAPDAAVTDLENAIVKTAKPAGKLDATQPFPMRPGYGTKGTAVTLWANYVVLTAASTPALVLHRYDVSVAPDVTGKKRAQVLRIFLEDTPALAGRQSDIVTDFKSTLVSRTRLPVDDDTLTATVAYHREGEDEDNDEAGPTRKQFTVQLKHTAALSVPDLLAHLSSTAPQTPADAAFAYTGALPTIQALNIFFNHYAKTARDLVAVGSSKTFSLHPSNAAWDLGSGLSALRGVFASVRMATARLLVNVNVSNGAFYQTGPLDRLMLARTGAAGAAGVTLGDVRRLEVFLKRVRVCATHLEDKKNRKGEVIPRIKTIFGLATPRDGHIEGQEHPPNVARFGAGPKDVQFWMESNPGQPQQGTQKKGKGKATTSSSAGGERYISVYDYFLQTYNLRLAHPGLPVVNVGNREHPAYLPAEVCVVLPGQPANAKLDPAQTQQLIKFAVRRPHESQNFITSQGLAMAGLTTATNPRLQPFGLDAAAQLITVPGRVLTVPRIQYAQNKSANVANGSWNLVPHGAPPLKFNAGGSLTTWTCLYLHLPDAYPRAQPFSQADVQRLLQQFHGVLRDSGMAVAAPALPMSAVLAGDGLDDPKLPEKLQAAAAHNCQLLLVILPAAPIPLYNRIKQLGDVRLGVHTVCVVGSKLANPRGQDQYLRNVALKINLKAGGRNQAVDPTRLGLLAEGKTMVVGVDVTHPSPGSSSRAPSIAGMVANIDGPALGQWPGVLRVQTEAHQEMVAHLQDMLASRLCLWKDLRKTLPDNLLVYRDGVSEGQYPLVITQELPRLRAACRDVYPPADTAKGLPRITLVVVGKRHHTRFYPTTAADADDRTGNTRPGTIVDRGVTEARTWDFFLQAHAALQGTVRPGHYVVLLDEIFRPKYDPTGKGTTTGTPGVADRLEDVTQSMCYVFGRATKAVSLCTPAYYADILCERARCYLSSVFDETPETSTIASQVGGEGGGEDGPATPSDQDVQIHSKLKDSQTRYPHCGPDSGDYQLYYPFEKQAQRQYSYRIDKERGLLVTVGVELPEDTEDEDSVGEEDEVEESEEADADVQGPRSGQNSSTDHDPQLNVDNAATLESHLVAKTWEESMQDPDYRHALFMSFCVTNDVRRVAALLRMYKDDLFVRRRDEHGVNCIALAAAEGHDQMIEFLCTKSGNVNNADRRGRTPLMEAALWGRLAAVNVLLANGADPRATDRKGHRAYYYATPSRQTKQMRGLVGHSEDSSKAEDSRRIIAVRLQQFEPVVAAEISTTSLSGGDRRGHFITRTDNGDIQIHYYEHKIAHSVPDPAKTVACLDRGRLFPVVSAASGWRTDFAEHILDNSLWLDNVLALCQLVEYDLPRDGYDRFKQPGSFFASHAEKKLIAYYLSQHVILPAKLLTAGAADQPDTWVQQELKLQHLAAVCPEVPSVQAKLCVSRAVCDDCKSFISHIKNALGIHFTVEHSHSHGEN</sequence>
<keyword evidence="1" id="KW-0040">ANK repeat</keyword>
<dbReference type="Pfam" id="PF12796">
    <property type="entry name" value="Ank_2"/>
    <property type="match status" value="1"/>
</dbReference>
<evidence type="ECO:0000256" key="2">
    <source>
        <dbReference type="SAM" id="MobiDB-lite"/>
    </source>
</evidence>
<dbReference type="PROSITE" id="PS50088">
    <property type="entry name" value="ANK_REPEAT"/>
    <property type="match status" value="1"/>
</dbReference>
<dbReference type="Gene3D" id="1.25.40.20">
    <property type="entry name" value="Ankyrin repeat-containing domain"/>
    <property type="match status" value="1"/>
</dbReference>
<organism evidence="5 6">
    <name type="scientific">Sporothrix eucalyptigena</name>
    <dbReference type="NCBI Taxonomy" id="1812306"/>
    <lineage>
        <taxon>Eukaryota</taxon>
        <taxon>Fungi</taxon>
        <taxon>Dikarya</taxon>
        <taxon>Ascomycota</taxon>
        <taxon>Pezizomycotina</taxon>
        <taxon>Sordariomycetes</taxon>
        <taxon>Sordariomycetidae</taxon>
        <taxon>Ophiostomatales</taxon>
        <taxon>Ophiostomataceae</taxon>
        <taxon>Sporothrix</taxon>
    </lineage>
</organism>
<dbReference type="InterPro" id="IPR036397">
    <property type="entry name" value="RNaseH_sf"/>
</dbReference>
<dbReference type="SMART" id="SM00950">
    <property type="entry name" value="Piwi"/>
    <property type="match status" value="1"/>
</dbReference>
<dbReference type="CDD" id="cd02846">
    <property type="entry name" value="PAZ_argonaute_like"/>
    <property type="match status" value="1"/>
</dbReference>
<dbReference type="Gene3D" id="3.40.50.2300">
    <property type="match status" value="1"/>
</dbReference>
<evidence type="ECO:0000313" key="6">
    <source>
        <dbReference type="Proteomes" id="UP001642482"/>
    </source>
</evidence>
<feature type="domain" description="Piwi" evidence="4">
    <location>
        <begin position="674"/>
        <end position="1002"/>
    </location>
</feature>
<feature type="compositionally biased region" description="Low complexity" evidence="2">
    <location>
        <begin position="421"/>
        <end position="441"/>
    </location>
</feature>
<evidence type="ECO:0000313" key="5">
    <source>
        <dbReference type="EMBL" id="CAK7234952.1"/>
    </source>
</evidence>
<dbReference type="Gene3D" id="2.170.260.10">
    <property type="entry name" value="paz domain"/>
    <property type="match status" value="1"/>
</dbReference>
<dbReference type="CDD" id="cd04657">
    <property type="entry name" value="Piwi_ago-like"/>
    <property type="match status" value="1"/>
</dbReference>
<dbReference type="PROSITE" id="PS50821">
    <property type="entry name" value="PAZ"/>
    <property type="match status" value="1"/>
</dbReference>
<dbReference type="InterPro" id="IPR002110">
    <property type="entry name" value="Ankyrin_rpt"/>
</dbReference>
<dbReference type="Pfam" id="PF16486">
    <property type="entry name" value="ArgoN"/>
    <property type="match status" value="1"/>
</dbReference>
<dbReference type="PANTHER" id="PTHR22891">
    <property type="entry name" value="EUKARYOTIC TRANSLATION INITIATION FACTOR 2C"/>
    <property type="match status" value="1"/>
</dbReference>
<dbReference type="SUPFAM" id="SSF53098">
    <property type="entry name" value="Ribonuclease H-like"/>
    <property type="match status" value="1"/>
</dbReference>
<dbReference type="InterPro" id="IPR003100">
    <property type="entry name" value="PAZ_dom"/>
</dbReference>
<feature type="compositionally biased region" description="Gly residues" evidence="2">
    <location>
        <begin position="1"/>
        <end position="13"/>
    </location>
</feature>
<dbReference type="EMBL" id="CAWUHD010000141">
    <property type="protein sequence ID" value="CAK7234952.1"/>
    <property type="molecule type" value="Genomic_DNA"/>
</dbReference>
<protein>
    <recommendedName>
        <fullName evidence="7">RNA interference and protein silencing protein</fullName>
    </recommendedName>
</protein>
<dbReference type="Pfam" id="PF24120">
    <property type="entry name" value="SsdA_C"/>
    <property type="match status" value="1"/>
</dbReference>
<dbReference type="InterPro" id="IPR036770">
    <property type="entry name" value="Ankyrin_rpt-contain_sf"/>
</dbReference>
<feature type="compositionally biased region" description="Gly residues" evidence="2">
    <location>
        <begin position="23"/>
        <end position="49"/>
    </location>
</feature>
<evidence type="ECO:0000259" key="3">
    <source>
        <dbReference type="PROSITE" id="PS50821"/>
    </source>
</evidence>
<feature type="domain" description="PAZ" evidence="3">
    <location>
        <begin position="351"/>
        <end position="490"/>
    </location>
</feature>
<feature type="region of interest" description="Disordered" evidence="2">
    <location>
        <begin position="416"/>
        <end position="441"/>
    </location>
</feature>
<dbReference type="InterPro" id="IPR036085">
    <property type="entry name" value="PAZ_dom_sf"/>
</dbReference>
<dbReference type="InterPro" id="IPR012337">
    <property type="entry name" value="RNaseH-like_sf"/>
</dbReference>
<feature type="repeat" description="ANK" evidence="1">
    <location>
        <begin position="1229"/>
        <end position="1261"/>
    </location>
</feature>
<feature type="region of interest" description="Disordered" evidence="2">
    <location>
        <begin position="1011"/>
        <end position="1035"/>
    </location>
</feature>
<dbReference type="Pfam" id="PF02170">
    <property type="entry name" value="PAZ"/>
    <property type="match status" value="1"/>
</dbReference>
<dbReference type="PROSITE" id="PS50822">
    <property type="entry name" value="PIWI"/>
    <property type="match status" value="1"/>
</dbReference>
<dbReference type="Proteomes" id="UP001642482">
    <property type="component" value="Unassembled WGS sequence"/>
</dbReference>
<comment type="caution">
    <text evidence="5">The sequence shown here is derived from an EMBL/GenBank/DDBJ whole genome shotgun (WGS) entry which is preliminary data.</text>
</comment>
<dbReference type="InterPro" id="IPR057517">
    <property type="entry name" value="SsdA-like_C"/>
</dbReference>